<name>A0ABW5WDS5_9PSEU</name>
<evidence type="ECO:0000256" key="12">
    <source>
        <dbReference type="SAM" id="MobiDB-lite"/>
    </source>
</evidence>
<keyword evidence="5 11" id="KW-0408">Iron</keyword>
<comment type="caution">
    <text evidence="14">The sequence shown here is derived from an EMBL/GenBank/DDBJ whole genome shotgun (WGS) entry which is preliminary data.</text>
</comment>
<evidence type="ECO:0000256" key="1">
    <source>
        <dbReference type="ARBA" id="ARBA00004496"/>
    </source>
</evidence>
<keyword evidence="7 11" id="KW-0805">Transcription regulation</keyword>
<sequence>MPAATAFASEEALPDLLDGTTGVAELLDAVSSPDLNLPCQSGDADLWFAEAPADLERAKVLCGDCPVRSACLAGALARREPWGVWGGEIFERGAVIARKRPRGRPRKNPAAEPAAPRQRSAA</sequence>
<keyword evidence="6 11" id="KW-0411">Iron-sulfur</keyword>
<feature type="domain" description="4Fe-4S Wbl-type" evidence="13">
    <location>
        <begin position="38"/>
        <end position="95"/>
    </location>
</feature>
<reference evidence="15" key="1">
    <citation type="journal article" date="2019" name="Int. J. Syst. Evol. Microbiol.">
        <title>The Global Catalogue of Microorganisms (GCM) 10K type strain sequencing project: providing services to taxonomists for standard genome sequencing and annotation.</title>
        <authorList>
            <consortium name="The Broad Institute Genomics Platform"/>
            <consortium name="The Broad Institute Genome Sequencing Center for Infectious Disease"/>
            <person name="Wu L."/>
            <person name="Ma J."/>
        </authorList>
    </citation>
    <scope>NUCLEOTIDE SEQUENCE [LARGE SCALE GENOMIC DNA]</scope>
    <source>
        <strain evidence="15">IBRC-M 10906</strain>
    </source>
</reference>
<comment type="PTM">
    <text evidence="11">The Fe-S cluster can be nitrosylated by nitric oxide (NO).</text>
</comment>
<comment type="cofactor">
    <cofactor evidence="11">
        <name>[4Fe-4S] cluster</name>
        <dbReference type="ChEBI" id="CHEBI:49883"/>
    </cofactor>
    <text evidence="11">Binds 1 [4Fe-4S] cluster per subunit. Following nitrosylation of the [4Fe-4S] cluster binds 1 [4Fe-8(NO)] cluster per subunit.</text>
</comment>
<keyword evidence="8 11" id="KW-0238">DNA-binding</keyword>
<dbReference type="EMBL" id="JBHUOF010000018">
    <property type="protein sequence ID" value="MFD2800486.1"/>
    <property type="molecule type" value="Genomic_DNA"/>
</dbReference>
<evidence type="ECO:0000259" key="13">
    <source>
        <dbReference type="PROSITE" id="PS51674"/>
    </source>
</evidence>
<gene>
    <name evidence="11" type="primary">whiB</name>
    <name evidence="14" type="ORF">ACFS2C_13880</name>
</gene>
<dbReference type="PROSITE" id="PS00354">
    <property type="entry name" value="HMGI_Y"/>
    <property type="match status" value="1"/>
</dbReference>
<comment type="function">
    <text evidence="11">Acts as a transcriptional regulator. Probably redox-responsive. The apo- but not holo-form probably binds DNA.</text>
</comment>
<feature type="binding site" evidence="11">
    <location>
        <position position="71"/>
    </location>
    <ligand>
        <name>[4Fe-4S] cluster</name>
        <dbReference type="ChEBI" id="CHEBI:49883"/>
    </ligand>
</feature>
<evidence type="ECO:0000256" key="10">
    <source>
        <dbReference type="ARBA" id="ARBA00023163"/>
    </source>
</evidence>
<protein>
    <recommendedName>
        <fullName evidence="11">Transcriptional regulator WhiB</fullName>
    </recommendedName>
</protein>
<comment type="similarity">
    <text evidence="2 11">Belongs to the WhiB family.</text>
</comment>
<feature type="compositionally biased region" description="Basic residues" evidence="12">
    <location>
        <begin position="98"/>
        <end position="107"/>
    </location>
</feature>
<dbReference type="InterPro" id="IPR034768">
    <property type="entry name" value="4FE4S_WBL"/>
</dbReference>
<evidence type="ECO:0000256" key="4">
    <source>
        <dbReference type="ARBA" id="ARBA00022723"/>
    </source>
</evidence>
<evidence type="ECO:0000256" key="5">
    <source>
        <dbReference type="ARBA" id="ARBA00023004"/>
    </source>
</evidence>
<dbReference type="RefSeq" id="WP_377387872.1">
    <property type="nucleotide sequence ID" value="NZ_JBHSAN010000009.1"/>
</dbReference>
<comment type="PTM">
    <text evidence="11">Upon Fe-S cluster removal intramolecular disulfide bonds are formed.</text>
</comment>
<evidence type="ECO:0000313" key="14">
    <source>
        <dbReference type="EMBL" id="MFD2800486.1"/>
    </source>
</evidence>
<feature type="region of interest" description="Disordered" evidence="12">
    <location>
        <begin position="98"/>
        <end position="122"/>
    </location>
</feature>
<proteinExistence type="inferred from homology"/>
<evidence type="ECO:0000256" key="9">
    <source>
        <dbReference type="ARBA" id="ARBA00023157"/>
    </source>
</evidence>
<accession>A0ABW5WDS5</accession>
<dbReference type="Pfam" id="PF02467">
    <property type="entry name" value="Whib"/>
    <property type="match status" value="1"/>
</dbReference>
<keyword evidence="15" id="KW-1185">Reference proteome</keyword>
<comment type="subcellular location">
    <subcellularLocation>
        <location evidence="1 11">Cytoplasm</location>
    </subcellularLocation>
</comment>
<keyword evidence="10 11" id="KW-0804">Transcription</keyword>
<feature type="binding site" evidence="11">
    <location>
        <position position="39"/>
    </location>
    <ligand>
        <name>[4Fe-4S] cluster</name>
        <dbReference type="ChEBI" id="CHEBI:49883"/>
    </ligand>
</feature>
<dbReference type="PROSITE" id="PS51674">
    <property type="entry name" value="4FE4S_WBL"/>
    <property type="match status" value="1"/>
</dbReference>
<keyword evidence="11" id="KW-0963">Cytoplasm</keyword>
<dbReference type="HAMAP" id="MF_01479">
    <property type="entry name" value="WhiB"/>
    <property type="match status" value="1"/>
</dbReference>
<dbReference type="InterPro" id="IPR000637">
    <property type="entry name" value="HMGI/Y_DNA-bd_CS"/>
</dbReference>
<evidence type="ECO:0000256" key="3">
    <source>
        <dbReference type="ARBA" id="ARBA00022485"/>
    </source>
</evidence>
<feature type="binding site" evidence="11">
    <location>
        <position position="62"/>
    </location>
    <ligand>
        <name>[4Fe-4S] cluster</name>
        <dbReference type="ChEBI" id="CHEBI:49883"/>
    </ligand>
</feature>
<evidence type="ECO:0000256" key="11">
    <source>
        <dbReference type="HAMAP-Rule" id="MF_01479"/>
    </source>
</evidence>
<evidence type="ECO:0000256" key="2">
    <source>
        <dbReference type="ARBA" id="ARBA00006597"/>
    </source>
</evidence>
<evidence type="ECO:0000256" key="8">
    <source>
        <dbReference type="ARBA" id="ARBA00023125"/>
    </source>
</evidence>
<dbReference type="PANTHER" id="PTHR38839:SF2">
    <property type="entry name" value="TRANSCRIPTIONAL REGULATOR WHIB7-RELATED"/>
    <property type="match status" value="1"/>
</dbReference>
<evidence type="ECO:0000313" key="15">
    <source>
        <dbReference type="Proteomes" id="UP001597478"/>
    </source>
</evidence>
<dbReference type="Proteomes" id="UP001597478">
    <property type="component" value="Unassembled WGS sequence"/>
</dbReference>
<feature type="binding site" evidence="11">
    <location>
        <position position="65"/>
    </location>
    <ligand>
        <name>[4Fe-4S] cluster</name>
        <dbReference type="ChEBI" id="CHEBI:49883"/>
    </ligand>
</feature>
<organism evidence="14 15">
    <name type="scientific">Prauserella oleivorans</name>
    <dbReference type="NCBI Taxonomy" id="1478153"/>
    <lineage>
        <taxon>Bacteria</taxon>
        <taxon>Bacillati</taxon>
        <taxon>Actinomycetota</taxon>
        <taxon>Actinomycetes</taxon>
        <taxon>Pseudonocardiales</taxon>
        <taxon>Pseudonocardiaceae</taxon>
        <taxon>Prauserella</taxon>
    </lineage>
</organism>
<dbReference type="PANTHER" id="PTHR38839">
    <property type="entry name" value="TRANSCRIPTIONAL REGULATOR WHID-RELATED"/>
    <property type="match status" value="1"/>
</dbReference>
<keyword evidence="9 11" id="KW-1015">Disulfide bond</keyword>
<dbReference type="InterPro" id="IPR003482">
    <property type="entry name" value="Whib"/>
</dbReference>
<evidence type="ECO:0000256" key="7">
    <source>
        <dbReference type="ARBA" id="ARBA00023015"/>
    </source>
</evidence>
<keyword evidence="4 11" id="KW-0479">Metal-binding</keyword>
<evidence type="ECO:0000256" key="6">
    <source>
        <dbReference type="ARBA" id="ARBA00023014"/>
    </source>
</evidence>
<keyword evidence="3 11" id="KW-0004">4Fe-4S</keyword>